<evidence type="ECO:0000259" key="10">
    <source>
        <dbReference type="PROSITE" id="PS51873"/>
    </source>
</evidence>
<dbReference type="GO" id="GO:0061630">
    <property type="term" value="F:ubiquitin protein ligase activity"/>
    <property type="evidence" value="ECO:0007669"/>
    <property type="project" value="UniProtKB-EC"/>
</dbReference>
<keyword evidence="8" id="KW-0862">Zinc</keyword>
<dbReference type="Gene3D" id="1.20.120.1750">
    <property type="match status" value="1"/>
</dbReference>
<dbReference type="SUPFAM" id="SSF57850">
    <property type="entry name" value="RING/U-box"/>
    <property type="match status" value="1"/>
</dbReference>
<organism evidence="11 12">
    <name type="scientific">Fusarium venenatum</name>
    <dbReference type="NCBI Taxonomy" id="56646"/>
    <lineage>
        <taxon>Eukaryota</taxon>
        <taxon>Fungi</taxon>
        <taxon>Dikarya</taxon>
        <taxon>Ascomycota</taxon>
        <taxon>Pezizomycotina</taxon>
        <taxon>Sordariomycetes</taxon>
        <taxon>Hypocreomycetidae</taxon>
        <taxon>Hypocreales</taxon>
        <taxon>Nectriaceae</taxon>
        <taxon>Fusarium</taxon>
    </lineage>
</organism>
<evidence type="ECO:0000256" key="9">
    <source>
        <dbReference type="SAM" id="Coils"/>
    </source>
</evidence>
<evidence type="ECO:0000256" key="4">
    <source>
        <dbReference type="ARBA" id="ARBA00022723"/>
    </source>
</evidence>
<dbReference type="STRING" id="56646.A0A2L2TCH5"/>
<keyword evidence="6" id="KW-0863">Zinc-finger</keyword>
<protein>
    <recommendedName>
        <fullName evidence="2">RBR-type E3 ubiquitin transferase</fullName>
        <ecNumber evidence="2">2.3.2.31</ecNumber>
    </recommendedName>
</protein>
<dbReference type="InterPro" id="IPR017907">
    <property type="entry name" value="Znf_RING_CS"/>
</dbReference>
<comment type="catalytic activity">
    <reaction evidence="1">
        <text>[E2 ubiquitin-conjugating enzyme]-S-ubiquitinyl-L-cysteine + [acceptor protein]-L-lysine = [E2 ubiquitin-conjugating enzyme]-L-cysteine + [acceptor protein]-N(6)-ubiquitinyl-L-lysine.</text>
        <dbReference type="EC" id="2.3.2.31"/>
    </reaction>
</comment>
<dbReference type="PROSITE" id="PS51873">
    <property type="entry name" value="TRIAD"/>
    <property type="match status" value="1"/>
</dbReference>
<evidence type="ECO:0000256" key="1">
    <source>
        <dbReference type="ARBA" id="ARBA00001798"/>
    </source>
</evidence>
<evidence type="ECO:0000256" key="8">
    <source>
        <dbReference type="ARBA" id="ARBA00022833"/>
    </source>
</evidence>
<dbReference type="CDD" id="cd20335">
    <property type="entry name" value="BRcat_RBR"/>
    <property type="match status" value="1"/>
</dbReference>
<reference evidence="12" key="1">
    <citation type="submission" date="2014-10" db="EMBL/GenBank/DDBJ databases">
        <authorList>
            <person name="King R."/>
        </authorList>
    </citation>
    <scope>NUCLEOTIDE SEQUENCE [LARGE SCALE GENOMIC DNA]</scope>
    <source>
        <strain evidence="12">A3/5</strain>
    </source>
</reference>
<keyword evidence="4" id="KW-0479">Metal-binding</keyword>
<dbReference type="SMART" id="SM00647">
    <property type="entry name" value="IBR"/>
    <property type="match status" value="1"/>
</dbReference>
<keyword evidence="5" id="KW-0677">Repeat</keyword>
<sequence length="660" mass="74484">MSYWKSRSDCLERIEYMVEKIDSLLAGFLRGRPYAACPPLIDSLSPHSEASVLGADYSHTLMMKYVRRVQSESSLEPPFIHKGQPNDWTRKRFEQRQAQPPCPISVHPAKQEQCEKLADQNSELQKILREQEEQIESLQSTVRNLLDENNSLMSIVGERIKESVSLRLKTISLDHDLETALNDKTSMSHTINELQAQVSELNQLPRATTPRAIIVTKMLEILNKASQPSGTKGLCVSLISFDNCPGANLRSTLDTLLRTDEAQTLFSTFDTWFGVQALQSITLATCCVCRKVKFRQTVGGTGAAPLNEFITAGPTISCDKAVCAACYLDSISYSLELLQETWWTAQGSAISFLCPCGSHCDRISLQNRQQLLQLLNLMNDDWLKVRKMKMITILKNINPEPTSGARKLAARMHQKMMANGFMRYPFDMDYQDLYRAGAGSPLKANSRVVQIYNVEHAGETFSTPIFTRFLRTESQPTDCVICTETICEVSYRSIEEWTKSNCNNSGEAHATTSHVHPWAVNAYLRMKNYGFMEGHVVCADCDFEMCFTHQVNWHEGLSCEQYDSLKETGDPEFQQTQEWITNNTKPCPECNIQVQKGNGCFHMTCRLCGHEFCWECLASWRNIKPGSGVYNRSAHNDGCYFKTSNQEPTQVNGTSIAETA</sequence>
<evidence type="ECO:0000256" key="5">
    <source>
        <dbReference type="ARBA" id="ARBA00022737"/>
    </source>
</evidence>
<dbReference type="PROSITE" id="PS00518">
    <property type="entry name" value="ZF_RING_1"/>
    <property type="match status" value="1"/>
</dbReference>
<accession>A0A2L2TCH5</accession>
<dbReference type="GO" id="GO:0016567">
    <property type="term" value="P:protein ubiquitination"/>
    <property type="evidence" value="ECO:0007669"/>
    <property type="project" value="InterPro"/>
</dbReference>
<feature type="domain" description="RING-type" evidence="10">
    <location>
        <begin position="422"/>
        <end position="634"/>
    </location>
</feature>
<keyword evidence="9" id="KW-0175">Coiled coil</keyword>
<keyword evidence="12" id="KW-1185">Reference proteome</keyword>
<dbReference type="EMBL" id="LN649229">
    <property type="protein sequence ID" value="CEI67649.1"/>
    <property type="molecule type" value="Genomic_DNA"/>
</dbReference>
<evidence type="ECO:0000256" key="2">
    <source>
        <dbReference type="ARBA" id="ARBA00012251"/>
    </source>
</evidence>
<dbReference type="GO" id="GO:0008270">
    <property type="term" value="F:zinc ion binding"/>
    <property type="evidence" value="ECO:0007669"/>
    <property type="project" value="UniProtKB-KW"/>
</dbReference>
<evidence type="ECO:0000313" key="12">
    <source>
        <dbReference type="Proteomes" id="UP000245910"/>
    </source>
</evidence>
<evidence type="ECO:0000256" key="7">
    <source>
        <dbReference type="ARBA" id="ARBA00022786"/>
    </source>
</evidence>
<name>A0A2L2TCH5_9HYPO</name>
<proteinExistence type="predicted"/>
<evidence type="ECO:0000256" key="3">
    <source>
        <dbReference type="ARBA" id="ARBA00022679"/>
    </source>
</evidence>
<dbReference type="AlphaFoldDB" id="A0A2L2TCH5"/>
<dbReference type="EC" id="2.3.2.31" evidence="2"/>
<evidence type="ECO:0000313" key="11">
    <source>
        <dbReference type="EMBL" id="CEI67649.1"/>
    </source>
</evidence>
<dbReference type="InterPro" id="IPR002867">
    <property type="entry name" value="IBR_dom"/>
</dbReference>
<dbReference type="Proteomes" id="UP000245910">
    <property type="component" value="Chromosome I"/>
</dbReference>
<dbReference type="InterPro" id="IPR031127">
    <property type="entry name" value="E3_UB_ligase_RBR"/>
</dbReference>
<dbReference type="Pfam" id="PF22191">
    <property type="entry name" value="IBR_1"/>
    <property type="match status" value="1"/>
</dbReference>
<evidence type="ECO:0000256" key="6">
    <source>
        <dbReference type="ARBA" id="ARBA00022771"/>
    </source>
</evidence>
<keyword evidence="7" id="KW-0833">Ubl conjugation pathway</keyword>
<dbReference type="InterPro" id="IPR044066">
    <property type="entry name" value="TRIAD_supradom"/>
</dbReference>
<dbReference type="PANTHER" id="PTHR11685">
    <property type="entry name" value="RBR FAMILY RING FINGER AND IBR DOMAIN-CONTAINING"/>
    <property type="match status" value="1"/>
</dbReference>
<keyword evidence="3" id="KW-0808">Transferase</keyword>
<feature type="coiled-coil region" evidence="9">
    <location>
        <begin position="110"/>
        <end position="204"/>
    </location>
</feature>